<dbReference type="RefSeq" id="WP_142002811.1">
    <property type="nucleotide sequence ID" value="NZ_VFML01000002.1"/>
</dbReference>
<dbReference type="AlphaFoldDB" id="A0A542CSF5"/>
<comment type="caution">
    <text evidence="1">The sequence shown here is derived from an EMBL/GenBank/DDBJ whole genome shotgun (WGS) entry which is preliminary data.</text>
</comment>
<organism evidence="1 2">
    <name type="scientific">Amycolatopsis cihanbeyliensis</name>
    <dbReference type="NCBI Taxonomy" id="1128664"/>
    <lineage>
        <taxon>Bacteria</taxon>
        <taxon>Bacillati</taxon>
        <taxon>Actinomycetota</taxon>
        <taxon>Actinomycetes</taxon>
        <taxon>Pseudonocardiales</taxon>
        <taxon>Pseudonocardiaceae</taxon>
        <taxon>Amycolatopsis</taxon>
    </lineage>
</organism>
<name>A0A542CSF5_AMYCI</name>
<gene>
    <name evidence="1" type="ORF">FB471_5887</name>
</gene>
<protein>
    <submittedName>
        <fullName evidence="1">Uncharacterized protein</fullName>
    </submittedName>
</protein>
<proteinExistence type="predicted"/>
<dbReference type="EMBL" id="VFML01000002">
    <property type="protein sequence ID" value="TQI93746.1"/>
    <property type="molecule type" value="Genomic_DNA"/>
</dbReference>
<dbReference type="Proteomes" id="UP000320876">
    <property type="component" value="Unassembled WGS sequence"/>
</dbReference>
<keyword evidence="2" id="KW-1185">Reference proteome</keyword>
<sequence length="69" mass="7342">MECVRCAGGLDHCHGTLVLHADDQVECTDLDCFDGDESRHPLTADCLELSGGCACLDTEVVPQPLPRAS</sequence>
<evidence type="ECO:0000313" key="2">
    <source>
        <dbReference type="Proteomes" id="UP000320876"/>
    </source>
</evidence>
<evidence type="ECO:0000313" key="1">
    <source>
        <dbReference type="EMBL" id="TQI93746.1"/>
    </source>
</evidence>
<reference evidence="1 2" key="1">
    <citation type="submission" date="2019-06" db="EMBL/GenBank/DDBJ databases">
        <title>Sequencing the genomes of 1000 actinobacteria strains.</title>
        <authorList>
            <person name="Klenk H.-P."/>
        </authorList>
    </citation>
    <scope>NUCLEOTIDE SEQUENCE [LARGE SCALE GENOMIC DNA]</scope>
    <source>
        <strain evidence="1 2">DSM 45679</strain>
    </source>
</reference>
<accession>A0A542CSF5</accession>
<dbReference type="OrthoDB" id="3629104at2"/>